<evidence type="ECO:0000256" key="2">
    <source>
        <dbReference type="ARBA" id="ARBA00022723"/>
    </source>
</evidence>
<dbReference type="InterPro" id="IPR024087">
    <property type="entry name" value="Creatininase-like_sf"/>
</dbReference>
<name>A0A6N9YMT7_9ACTN</name>
<dbReference type="PANTHER" id="PTHR35005">
    <property type="entry name" value="3-DEHYDRO-SCYLLO-INOSOSE HYDROLASE"/>
    <property type="match status" value="1"/>
</dbReference>
<evidence type="ECO:0000256" key="5">
    <source>
        <dbReference type="ARBA" id="ARBA00024029"/>
    </source>
</evidence>
<organism evidence="6 7">
    <name type="scientific">Phytoactinopolyspora alkaliphila</name>
    <dbReference type="NCBI Taxonomy" id="1783498"/>
    <lineage>
        <taxon>Bacteria</taxon>
        <taxon>Bacillati</taxon>
        <taxon>Actinomycetota</taxon>
        <taxon>Actinomycetes</taxon>
        <taxon>Jiangellales</taxon>
        <taxon>Jiangellaceae</taxon>
        <taxon>Phytoactinopolyspora</taxon>
    </lineage>
</organism>
<sequence length="244" mass="26003">MSWPEVETALKQGRRTVVFACGSIEQHGPHLPLVTDTLFGDVLSARVAERMRGVLTGPTLPLGVSPHHMSFPGTITLSAPTFTKVVAEYIESLASHGFENVLVIPSHGGNFGPLGDLLHQTGGRIGTARFIPYTGLQAFIKAMTEVGNRDGVSSAVSGSHAGEAETSIMLAMRPDLVDLAAAVPGYLGHFDDETADRLFEGGTAALSEMGVLGDPRPADAERGVRYLRSLTDLLVTHFETEIQR</sequence>
<evidence type="ECO:0000256" key="1">
    <source>
        <dbReference type="ARBA" id="ARBA00001947"/>
    </source>
</evidence>
<evidence type="ECO:0000313" key="7">
    <source>
        <dbReference type="Proteomes" id="UP000469185"/>
    </source>
</evidence>
<dbReference type="PANTHER" id="PTHR35005:SF1">
    <property type="entry name" value="2-AMINO-5-FORMYLAMINO-6-RIBOSYLAMINOPYRIMIDIN-4(3H)-ONE 5'-MONOPHOSPHATE DEFORMYLASE"/>
    <property type="match status" value="1"/>
</dbReference>
<keyword evidence="2" id="KW-0479">Metal-binding</keyword>
<dbReference type="Gene3D" id="3.40.50.10310">
    <property type="entry name" value="Creatininase"/>
    <property type="match status" value="1"/>
</dbReference>
<evidence type="ECO:0000313" key="6">
    <source>
        <dbReference type="EMBL" id="NED96282.1"/>
    </source>
</evidence>
<keyword evidence="7" id="KW-1185">Reference proteome</keyword>
<comment type="cofactor">
    <cofactor evidence="1">
        <name>Zn(2+)</name>
        <dbReference type="ChEBI" id="CHEBI:29105"/>
    </cofactor>
</comment>
<dbReference type="GO" id="GO:0046872">
    <property type="term" value="F:metal ion binding"/>
    <property type="evidence" value="ECO:0007669"/>
    <property type="project" value="UniProtKB-KW"/>
</dbReference>
<keyword evidence="3" id="KW-0378">Hydrolase</keyword>
<proteinExistence type="inferred from homology"/>
<reference evidence="6 7" key="1">
    <citation type="submission" date="2020-02" db="EMBL/GenBank/DDBJ databases">
        <authorList>
            <person name="Li X.-J."/>
            <person name="Feng X.-M."/>
        </authorList>
    </citation>
    <scope>NUCLEOTIDE SEQUENCE [LARGE SCALE GENOMIC DNA]</scope>
    <source>
        <strain evidence="6 7">CGMCC 4.7225</strain>
    </source>
</reference>
<dbReference type="Pfam" id="PF02633">
    <property type="entry name" value="Creatininase"/>
    <property type="match status" value="1"/>
</dbReference>
<dbReference type="GO" id="GO:0009231">
    <property type="term" value="P:riboflavin biosynthetic process"/>
    <property type="evidence" value="ECO:0007669"/>
    <property type="project" value="TreeGrafter"/>
</dbReference>
<dbReference type="EMBL" id="JAAGOB010000006">
    <property type="protein sequence ID" value="NED96282.1"/>
    <property type="molecule type" value="Genomic_DNA"/>
</dbReference>
<comment type="similarity">
    <text evidence="5">Belongs to the creatininase superfamily.</text>
</comment>
<evidence type="ECO:0000256" key="3">
    <source>
        <dbReference type="ARBA" id="ARBA00022801"/>
    </source>
</evidence>
<dbReference type="InterPro" id="IPR003785">
    <property type="entry name" value="Creatininase/forma_Hydrolase"/>
</dbReference>
<dbReference type="Proteomes" id="UP000469185">
    <property type="component" value="Unassembled WGS sequence"/>
</dbReference>
<dbReference type="SUPFAM" id="SSF102215">
    <property type="entry name" value="Creatininase"/>
    <property type="match status" value="1"/>
</dbReference>
<keyword evidence="4" id="KW-0862">Zinc</keyword>
<dbReference type="GO" id="GO:0016811">
    <property type="term" value="F:hydrolase activity, acting on carbon-nitrogen (but not peptide) bonds, in linear amides"/>
    <property type="evidence" value="ECO:0007669"/>
    <property type="project" value="TreeGrafter"/>
</dbReference>
<dbReference type="AlphaFoldDB" id="A0A6N9YMT7"/>
<gene>
    <name evidence="6" type="ORF">G1H11_13290</name>
</gene>
<protein>
    <submittedName>
        <fullName evidence="6">Creatininase family protein</fullName>
    </submittedName>
</protein>
<evidence type="ECO:0000256" key="4">
    <source>
        <dbReference type="ARBA" id="ARBA00022833"/>
    </source>
</evidence>
<accession>A0A6N9YMT7</accession>
<comment type="caution">
    <text evidence="6">The sequence shown here is derived from an EMBL/GenBank/DDBJ whole genome shotgun (WGS) entry which is preliminary data.</text>
</comment>